<dbReference type="RefSeq" id="XP_002293985.1">
    <property type="nucleotide sequence ID" value="XM_002293949.1"/>
</dbReference>
<dbReference type="GO" id="GO:0005175">
    <property type="term" value="F:CD27 receptor binding"/>
    <property type="evidence" value="ECO:0000318"/>
    <property type="project" value="GO_Central"/>
</dbReference>
<keyword evidence="3" id="KW-1185">Reference proteome</keyword>
<dbReference type="HOGENOM" id="CLU_560822_0_0_1"/>
<reference evidence="2 3" key="2">
    <citation type="journal article" date="2008" name="Nature">
        <title>The Phaeodactylum genome reveals the evolutionary history of diatom genomes.</title>
        <authorList>
            <person name="Bowler C."/>
            <person name="Allen A.E."/>
            <person name="Badger J.H."/>
            <person name="Grimwood J."/>
            <person name="Jabbari K."/>
            <person name="Kuo A."/>
            <person name="Maheswari U."/>
            <person name="Martens C."/>
            <person name="Maumus F."/>
            <person name="Otillar R.P."/>
            <person name="Rayko E."/>
            <person name="Salamov A."/>
            <person name="Vandepoele K."/>
            <person name="Beszteri B."/>
            <person name="Gruber A."/>
            <person name="Heijde M."/>
            <person name="Katinka M."/>
            <person name="Mock T."/>
            <person name="Valentin K."/>
            <person name="Verret F."/>
            <person name="Berges J.A."/>
            <person name="Brownlee C."/>
            <person name="Cadoret J.P."/>
            <person name="Chiovitti A."/>
            <person name="Choi C.J."/>
            <person name="Coesel S."/>
            <person name="De Martino A."/>
            <person name="Detter J.C."/>
            <person name="Durkin C."/>
            <person name="Falciatore A."/>
            <person name="Fournet J."/>
            <person name="Haruta M."/>
            <person name="Huysman M.J."/>
            <person name="Jenkins B.D."/>
            <person name="Jiroutova K."/>
            <person name="Jorgensen R.E."/>
            <person name="Joubert Y."/>
            <person name="Kaplan A."/>
            <person name="Kroger N."/>
            <person name="Kroth P.G."/>
            <person name="La Roche J."/>
            <person name="Lindquist E."/>
            <person name="Lommer M."/>
            <person name="Martin-Jezequel V."/>
            <person name="Lopez P.J."/>
            <person name="Lucas S."/>
            <person name="Mangogna M."/>
            <person name="McGinnis K."/>
            <person name="Medlin L.K."/>
            <person name="Montsant A."/>
            <person name="Oudot-Le Secq M.P."/>
            <person name="Napoli C."/>
            <person name="Obornik M."/>
            <person name="Parker M.S."/>
            <person name="Petit J.L."/>
            <person name="Porcel B.M."/>
            <person name="Poulsen N."/>
            <person name="Robison M."/>
            <person name="Rychlewski L."/>
            <person name="Rynearson T.A."/>
            <person name="Schmutz J."/>
            <person name="Shapiro H."/>
            <person name="Siaut M."/>
            <person name="Stanley M."/>
            <person name="Sussman M.R."/>
            <person name="Taylor A.R."/>
            <person name="Vardi A."/>
            <person name="von Dassow P."/>
            <person name="Vyverman W."/>
            <person name="Willis A."/>
            <person name="Wyrwicz L.S."/>
            <person name="Rokhsar D.S."/>
            <person name="Weissenbach J."/>
            <person name="Armbrust E.V."/>
            <person name="Green B.R."/>
            <person name="Van de Peer Y."/>
            <person name="Grigoriev I.V."/>
        </authorList>
    </citation>
    <scope>NUCLEOTIDE SEQUENCE [LARGE SCALE GENOMIC DNA]</scope>
    <source>
        <strain evidence="2 3">CCMP1335</strain>
    </source>
</reference>
<proteinExistence type="predicted"/>
<dbReference type="InterPro" id="IPR011011">
    <property type="entry name" value="Znf_FYVE_PHD"/>
</dbReference>
<dbReference type="KEGG" id="tps:THAPSDRAFT_9950"/>
<dbReference type="GeneID" id="7441820"/>
<accession>B8CCR4</accession>
<evidence type="ECO:0000313" key="3">
    <source>
        <dbReference type="Proteomes" id="UP000001449"/>
    </source>
</evidence>
<reference evidence="2 3" key="1">
    <citation type="journal article" date="2004" name="Science">
        <title>The genome of the diatom Thalassiosira pseudonana: ecology, evolution, and metabolism.</title>
        <authorList>
            <person name="Armbrust E.V."/>
            <person name="Berges J.A."/>
            <person name="Bowler C."/>
            <person name="Green B.R."/>
            <person name="Martinez D."/>
            <person name="Putnam N.H."/>
            <person name="Zhou S."/>
            <person name="Allen A.E."/>
            <person name="Apt K.E."/>
            <person name="Bechner M."/>
            <person name="Brzezinski M.A."/>
            <person name="Chaal B.K."/>
            <person name="Chiovitti A."/>
            <person name="Davis A.K."/>
            <person name="Demarest M.S."/>
            <person name="Detter J.C."/>
            <person name="Glavina T."/>
            <person name="Goodstein D."/>
            <person name="Hadi M.Z."/>
            <person name="Hellsten U."/>
            <person name="Hildebrand M."/>
            <person name="Jenkins B.D."/>
            <person name="Jurka J."/>
            <person name="Kapitonov V.V."/>
            <person name="Kroger N."/>
            <person name="Lau W.W."/>
            <person name="Lane T.W."/>
            <person name="Larimer F.W."/>
            <person name="Lippmeier J.C."/>
            <person name="Lucas S."/>
            <person name="Medina M."/>
            <person name="Montsant A."/>
            <person name="Obornik M."/>
            <person name="Parker M.S."/>
            <person name="Palenik B."/>
            <person name="Pazour G.J."/>
            <person name="Richardson P.M."/>
            <person name="Rynearson T.A."/>
            <person name="Saito M.A."/>
            <person name="Schwartz D.C."/>
            <person name="Thamatrakoln K."/>
            <person name="Valentin K."/>
            <person name="Vardi A."/>
            <person name="Wilkerson F.P."/>
            <person name="Rokhsar D.S."/>
        </authorList>
    </citation>
    <scope>NUCLEOTIDE SEQUENCE [LARGE SCALE GENOMIC DNA]</scope>
    <source>
        <strain evidence="2 3">CCMP1335</strain>
    </source>
</reference>
<sequence length="487" mass="51791">MFTPTPTRKSTTSIRKRSRPTFTSLSLAPLNGHNDDAAALSSNRDGAGGAVEFSMEDNPVGGGAYAEGTQPSWGGALNGAGWGCCAGESGGNANNGYSPFSPTIGFQTATLAPATNTGAAGANNGTTNTVSPFFDKNYQSQQQQLNATAANTNNVPSPPDAVTTHRFNAQNNTNSHLQQNDALMLSQTSTTSSLTFASNNATDSSSVLMDLESNHSGFERDFRSTANSNTTNPNFSFSFHMNSDGQSSESMDSPMRCYHYCLSPPPKRARLDYGRRQEEGGAAVAMQQPMPTCKTILPSDITTSGDNGCCCHVCGAPPLGGGNVNTTMYAVSNPRPDAASEVNAFAVHNNNDINAQPCSKTRKSKSQSLLSFFPRSATSNKKQSAVESIAPMMMSQTSIETTNNAGTSSSINPPTNTTTNATNNNIISCRYCDKPTCIQSCSRQCEQCSNRFCTFCSKVDYGEVVERIVCFECEELLVGEDVDMMDM</sequence>
<gene>
    <name evidence="2" type="ORF">THAPSDRAFT_9950</name>
</gene>
<protein>
    <submittedName>
        <fullName evidence="2">Uncharacterized protein</fullName>
    </submittedName>
</protein>
<dbReference type="InParanoid" id="B8CCR4"/>
<dbReference type="Proteomes" id="UP000001449">
    <property type="component" value="Chromosome 14"/>
</dbReference>
<dbReference type="SUPFAM" id="SSF57903">
    <property type="entry name" value="FYVE/PHD zinc finger"/>
    <property type="match status" value="1"/>
</dbReference>
<evidence type="ECO:0000313" key="2">
    <source>
        <dbReference type="EMBL" id="EED88994.1"/>
    </source>
</evidence>
<organism evidence="2 3">
    <name type="scientific">Thalassiosira pseudonana</name>
    <name type="common">Marine diatom</name>
    <name type="synonym">Cyclotella nana</name>
    <dbReference type="NCBI Taxonomy" id="35128"/>
    <lineage>
        <taxon>Eukaryota</taxon>
        <taxon>Sar</taxon>
        <taxon>Stramenopiles</taxon>
        <taxon>Ochrophyta</taxon>
        <taxon>Bacillariophyta</taxon>
        <taxon>Coscinodiscophyceae</taxon>
        <taxon>Thalassiosirophycidae</taxon>
        <taxon>Thalassiosirales</taxon>
        <taxon>Thalassiosiraceae</taxon>
        <taxon>Thalassiosira</taxon>
    </lineage>
</organism>
<dbReference type="PaxDb" id="35128-Thaps9950"/>
<dbReference type="PANTHER" id="PTHR14365">
    <property type="entry name" value="APOPTOSIS REGULATORY PROTEIN SIVA"/>
    <property type="match status" value="1"/>
</dbReference>
<dbReference type="eggNOG" id="ENOG502TB1R">
    <property type="taxonomic scope" value="Eukaryota"/>
</dbReference>
<dbReference type="PANTHER" id="PTHR14365:SF1">
    <property type="entry name" value="APOPTOSIS REGULATORY PROTEIN SIVA"/>
    <property type="match status" value="1"/>
</dbReference>
<name>B8CCR4_THAPS</name>
<dbReference type="InterPro" id="IPR022773">
    <property type="entry name" value="Siva"/>
</dbReference>
<feature type="region of interest" description="Disordered" evidence="1">
    <location>
        <begin position="1"/>
        <end position="30"/>
    </location>
</feature>
<evidence type="ECO:0000256" key="1">
    <source>
        <dbReference type="SAM" id="MobiDB-lite"/>
    </source>
</evidence>
<dbReference type="GO" id="GO:0097191">
    <property type="term" value="P:extrinsic apoptotic signaling pathway"/>
    <property type="evidence" value="ECO:0000318"/>
    <property type="project" value="GO_Central"/>
</dbReference>
<dbReference type="EMBL" id="CM000649">
    <property type="protein sequence ID" value="EED88994.1"/>
    <property type="molecule type" value="Genomic_DNA"/>
</dbReference>
<dbReference type="AlphaFoldDB" id="B8CCR4"/>
<feature type="compositionally biased region" description="Low complexity" evidence="1">
    <location>
        <begin position="1"/>
        <end position="13"/>
    </location>
</feature>